<dbReference type="GO" id="GO:0009361">
    <property type="term" value="C:succinate-CoA ligase complex (ADP-forming)"/>
    <property type="evidence" value="ECO:0007669"/>
    <property type="project" value="TreeGrafter"/>
</dbReference>
<reference evidence="4" key="1">
    <citation type="submission" date="2021-04" db="EMBL/GenBank/DDBJ databases">
        <title>Genome sequence of Woronichinia naegeliana from Washington state freshwater lake bloom.</title>
        <authorList>
            <person name="Dreher T.W."/>
        </authorList>
    </citation>
    <scope>NUCLEOTIDE SEQUENCE</scope>
    <source>
        <strain evidence="4">WA131</strain>
    </source>
</reference>
<dbReference type="InterPro" id="IPR003781">
    <property type="entry name" value="CoA-bd"/>
</dbReference>
<dbReference type="InterPro" id="IPR016102">
    <property type="entry name" value="Succinyl-CoA_synth-like"/>
</dbReference>
<dbReference type="GO" id="GO:0004776">
    <property type="term" value="F:succinate-CoA ligase (GDP-forming) activity"/>
    <property type="evidence" value="ECO:0007669"/>
    <property type="project" value="TreeGrafter"/>
</dbReference>
<dbReference type="PANTHER" id="PTHR11117">
    <property type="entry name" value="SUCCINYL-COA LIGASE SUBUNIT ALPHA"/>
    <property type="match status" value="1"/>
</dbReference>
<evidence type="ECO:0000256" key="2">
    <source>
        <dbReference type="ARBA" id="ARBA00022741"/>
    </source>
</evidence>
<dbReference type="AlphaFoldDB" id="A0A977PVV1"/>
<dbReference type="PIRSF" id="PIRSF001553">
    <property type="entry name" value="SucCS_alpha"/>
    <property type="match status" value="1"/>
</dbReference>
<dbReference type="InterPro" id="IPR005810">
    <property type="entry name" value="CoA_lig_alpha"/>
</dbReference>
<dbReference type="SUPFAM" id="SSF51735">
    <property type="entry name" value="NAD(P)-binding Rossmann-fold domains"/>
    <property type="match status" value="1"/>
</dbReference>
<dbReference type="InterPro" id="IPR032875">
    <property type="entry name" value="Succ_CoA_lig_flav_dom"/>
</dbReference>
<proteinExistence type="predicted"/>
<sequence length="298" mass="32347">MKWQTQSKVLLQGVHHPLSAIYIEQMRRYGTQLVAGVSAGHGGEKIADLPVFDLIEEAIAGVGAVDMSVILNPPYRVLDASLEAIAAGIRQLVIISAGVPPLDMIQLLRKAEETGTFILGSGSQGVLIPDQFCVGTLNPDYYRPGPIGIISHCDTLTDDIAQQLTRRGFGQSLVVSIGTDDLIGSNFEQWLQVLEEDDQTEAILLLGQPNREGESRAADYIASAIEKPVIAYLPGYQATLNKHFSDSLTIIANQLSHTVPEASSTQKTIMVFKEAEIPVAQRPWDIADYLEAVLTEPT</sequence>
<keyword evidence="1" id="KW-0436">Ligase</keyword>
<name>A0A977PVV1_9CYAN</name>
<dbReference type="Pfam" id="PF02629">
    <property type="entry name" value="CoA_binding"/>
    <property type="match status" value="1"/>
</dbReference>
<dbReference type="GO" id="GO:0000166">
    <property type="term" value="F:nucleotide binding"/>
    <property type="evidence" value="ECO:0007669"/>
    <property type="project" value="UniProtKB-KW"/>
</dbReference>
<dbReference type="GO" id="GO:0006099">
    <property type="term" value="P:tricarboxylic acid cycle"/>
    <property type="evidence" value="ECO:0007669"/>
    <property type="project" value="TreeGrafter"/>
</dbReference>
<dbReference type="SMART" id="SM00881">
    <property type="entry name" value="CoA_binding"/>
    <property type="match status" value="1"/>
</dbReference>
<evidence type="ECO:0000313" key="4">
    <source>
        <dbReference type="EMBL" id="UXE60852.1"/>
    </source>
</evidence>
<dbReference type="Pfam" id="PF13607">
    <property type="entry name" value="Succ_CoA_lig"/>
    <property type="match status" value="1"/>
</dbReference>
<accession>A0A977PVV1</accession>
<dbReference type="PANTHER" id="PTHR11117:SF2">
    <property type="entry name" value="SUCCINATE--COA LIGASE [ADP_GDP-FORMING] SUBUNIT ALPHA, MITOCHONDRIAL"/>
    <property type="match status" value="1"/>
</dbReference>
<dbReference type="InterPro" id="IPR036291">
    <property type="entry name" value="NAD(P)-bd_dom_sf"/>
</dbReference>
<dbReference type="Gene3D" id="3.40.50.720">
    <property type="entry name" value="NAD(P)-binding Rossmann-like Domain"/>
    <property type="match status" value="1"/>
</dbReference>
<protein>
    <submittedName>
        <fullName evidence="4">CoA-binding protein</fullName>
    </submittedName>
</protein>
<dbReference type="Proteomes" id="UP001065613">
    <property type="component" value="Chromosome"/>
</dbReference>
<evidence type="ECO:0000259" key="3">
    <source>
        <dbReference type="SMART" id="SM00881"/>
    </source>
</evidence>
<feature type="domain" description="CoA-binding" evidence="3">
    <location>
        <begin position="3"/>
        <end position="99"/>
    </location>
</feature>
<gene>
    <name evidence="4" type="ORF">KA717_36230</name>
</gene>
<dbReference type="GO" id="GO:0004775">
    <property type="term" value="F:succinate-CoA ligase (ADP-forming) activity"/>
    <property type="evidence" value="ECO:0007669"/>
    <property type="project" value="TreeGrafter"/>
</dbReference>
<dbReference type="Gene3D" id="3.40.50.261">
    <property type="entry name" value="Succinyl-CoA synthetase domains"/>
    <property type="match status" value="1"/>
</dbReference>
<keyword evidence="2" id="KW-0547">Nucleotide-binding</keyword>
<dbReference type="KEGG" id="wna:KA717_36230"/>
<dbReference type="EMBL" id="CP073041">
    <property type="protein sequence ID" value="UXE60852.1"/>
    <property type="molecule type" value="Genomic_DNA"/>
</dbReference>
<organism evidence="4">
    <name type="scientific">Woronichinia naegeliana WA131</name>
    <dbReference type="NCBI Taxonomy" id="2824559"/>
    <lineage>
        <taxon>Bacteria</taxon>
        <taxon>Bacillati</taxon>
        <taxon>Cyanobacteriota</taxon>
        <taxon>Cyanophyceae</taxon>
        <taxon>Synechococcales</taxon>
        <taxon>Coelosphaeriaceae</taxon>
        <taxon>Woronichinia</taxon>
    </lineage>
</organism>
<dbReference type="SUPFAM" id="SSF52210">
    <property type="entry name" value="Succinyl-CoA synthetase domains"/>
    <property type="match status" value="1"/>
</dbReference>
<evidence type="ECO:0000256" key="1">
    <source>
        <dbReference type="ARBA" id="ARBA00022598"/>
    </source>
</evidence>